<comment type="similarity">
    <text evidence="1">Belongs to the SCO1/2 family.</text>
</comment>
<dbReference type="InterPro" id="IPR036249">
    <property type="entry name" value="Thioredoxin-like_sf"/>
</dbReference>
<dbReference type="Pfam" id="PF02630">
    <property type="entry name" value="SCO1-SenC"/>
    <property type="match status" value="1"/>
</dbReference>
<dbReference type="SUPFAM" id="SSF52833">
    <property type="entry name" value="Thioredoxin-like"/>
    <property type="match status" value="1"/>
</dbReference>
<dbReference type="InterPro" id="IPR003782">
    <property type="entry name" value="SCO1/SenC"/>
</dbReference>
<dbReference type="AlphaFoldDB" id="A0A6J6LE28"/>
<protein>
    <submittedName>
        <fullName evidence="2">Unannotated protein</fullName>
    </submittedName>
</protein>
<accession>A0A6J6LE28</accession>
<dbReference type="Gene3D" id="3.40.30.10">
    <property type="entry name" value="Glutaredoxin"/>
    <property type="match status" value="1"/>
</dbReference>
<proteinExistence type="inferred from homology"/>
<gene>
    <name evidence="2" type="ORF">UFOPK2169_01349</name>
</gene>
<evidence type="ECO:0000313" key="2">
    <source>
        <dbReference type="EMBL" id="CAB4660130.1"/>
    </source>
</evidence>
<dbReference type="EMBL" id="CAEZWE010000063">
    <property type="protein sequence ID" value="CAB4660130.1"/>
    <property type="molecule type" value="Genomic_DNA"/>
</dbReference>
<evidence type="ECO:0000256" key="1">
    <source>
        <dbReference type="ARBA" id="ARBA00010996"/>
    </source>
</evidence>
<name>A0A6J6LE28_9ZZZZ</name>
<sequence length="112" mass="12316">MGELAQRVSLAMITVDPARDTKDVLPRYLASLSDRFHALIPSTDAELRNAEKIFQTTSSVTITRDKVDVIHSGTAYVINDEGVVVAEWPFGIDANSMAHDLTILLNKKDTTT</sequence>
<reference evidence="2" key="1">
    <citation type="submission" date="2020-05" db="EMBL/GenBank/DDBJ databases">
        <authorList>
            <person name="Chiriac C."/>
            <person name="Salcher M."/>
            <person name="Ghai R."/>
            <person name="Kavagutti S V."/>
        </authorList>
    </citation>
    <scope>NUCLEOTIDE SEQUENCE</scope>
</reference>
<organism evidence="2">
    <name type="scientific">freshwater metagenome</name>
    <dbReference type="NCBI Taxonomy" id="449393"/>
    <lineage>
        <taxon>unclassified sequences</taxon>
        <taxon>metagenomes</taxon>
        <taxon>ecological metagenomes</taxon>
    </lineage>
</organism>